<organism evidence="3 4">
    <name type="scientific">Paragonimus heterotremus</name>
    <dbReference type="NCBI Taxonomy" id="100268"/>
    <lineage>
        <taxon>Eukaryota</taxon>
        <taxon>Metazoa</taxon>
        <taxon>Spiralia</taxon>
        <taxon>Lophotrochozoa</taxon>
        <taxon>Platyhelminthes</taxon>
        <taxon>Trematoda</taxon>
        <taxon>Digenea</taxon>
        <taxon>Plagiorchiida</taxon>
        <taxon>Troglotremata</taxon>
        <taxon>Troglotrematidae</taxon>
        <taxon>Paragonimus</taxon>
    </lineage>
</organism>
<name>A0A8J4SR84_9TREM</name>
<gene>
    <name evidence="3" type="ORF">PHET_03146</name>
</gene>
<dbReference type="InterPro" id="IPR038077">
    <property type="entry name" value="Troponin_sf"/>
</dbReference>
<evidence type="ECO:0000256" key="1">
    <source>
        <dbReference type="SAM" id="Coils"/>
    </source>
</evidence>
<feature type="coiled-coil region" evidence="1">
    <location>
        <begin position="221"/>
        <end position="255"/>
    </location>
</feature>
<keyword evidence="1" id="KW-0175">Coiled coil</keyword>
<evidence type="ECO:0000256" key="2">
    <source>
        <dbReference type="SAM" id="MobiDB-lite"/>
    </source>
</evidence>
<dbReference type="Pfam" id="PF00992">
    <property type="entry name" value="Troponin"/>
    <property type="match status" value="1"/>
</dbReference>
<sequence>MPAPDSGTDCDRRGHMDYGNNDEEDESRPPTTRPKPLIPMPALSIQLDDSNSESSENSDEEDMMTAEEEAAARRYLSGGDQTEQRRMSSLDVYLSQQQSTSEPLIINRRVSMREEQEEIAKMNTGEEEKNMKSRRNSTHSPSPSPRKMTFAKRGIGGFSRERRKKLKEIIMRKAQEELKAERFKEMHAREDHLKSVVPSCNVDALNENQLQELLYTLHKKAKESEAQRLELEERLRRQEEEIQELTLKLTDVKGHYPKPILRKVPKKSNLLARLEKLRMLNAMHAIKPNVILRSTANTGDTTPVNSGLVNGINESNLNR</sequence>
<evidence type="ECO:0000313" key="3">
    <source>
        <dbReference type="EMBL" id="KAF5403202.1"/>
    </source>
</evidence>
<dbReference type="AlphaFoldDB" id="A0A8J4SR84"/>
<dbReference type="EMBL" id="LUCH01001363">
    <property type="protein sequence ID" value="KAF5403202.1"/>
    <property type="molecule type" value="Genomic_DNA"/>
</dbReference>
<dbReference type="InterPro" id="IPR001978">
    <property type="entry name" value="Troponin"/>
</dbReference>
<reference evidence="3" key="1">
    <citation type="submission" date="2019-05" db="EMBL/GenBank/DDBJ databases">
        <title>Annotation for the trematode Paragonimus heterotremus.</title>
        <authorList>
            <person name="Choi Y.-J."/>
        </authorList>
    </citation>
    <scope>NUCLEOTIDE SEQUENCE</scope>
    <source>
        <strain evidence="3">LC</strain>
    </source>
</reference>
<feature type="compositionally biased region" description="Basic and acidic residues" evidence="2">
    <location>
        <begin position="111"/>
        <end position="131"/>
    </location>
</feature>
<dbReference type="SUPFAM" id="SSF90250">
    <property type="entry name" value="Troponin coil-coiled subunits"/>
    <property type="match status" value="1"/>
</dbReference>
<accession>A0A8J4SR84</accession>
<feature type="compositionally biased region" description="Acidic residues" evidence="2">
    <location>
        <begin position="56"/>
        <end position="69"/>
    </location>
</feature>
<evidence type="ECO:0008006" key="5">
    <source>
        <dbReference type="Google" id="ProtNLM"/>
    </source>
</evidence>
<dbReference type="Gene3D" id="1.20.5.350">
    <property type="match status" value="1"/>
</dbReference>
<evidence type="ECO:0000313" key="4">
    <source>
        <dbReference type="Proteomes" id="UP000748531"/>
    </source>
</evidence>
<keyword evidence="4" id="KW-1185">Reference proteome</keyword>
<comment type="caution">
    <text evidence="3">The sequence shown here is derived from an EMBL/GenBank/DDBJ whole genome shotgun (WGS) entry which is preliminary data.</text>
</comment>
<feature type="region of interest" description="Disordered" evidence="2">
    <location>
        <begin position="1"/>
        <end position="151"/>
    </location>
</feature>
<dbReference type="GO" id="GO:0005861">
    <property type="term" value="C:troponin complex"/>
    <property type="evidence" value="ECO:0007669"/>
    <property type="project" value="InterPro"/>
</dbReference>
<proteinExistence type="predicted"/>
<dbReference type="OrthoDB" id="371899at2759"/>
<dbReference type="Proteomes" id="UP000748531">
    <property type="component" value="Unassembled WGS sequence"/>
</dbReference>
<protein>
    <recommendedName>
        <fullName evidence="5">Troponin I</fullName>
    </recommendedName>
</protein>